<dbReference type="EMBL" id="JAMZIH010000055">
    <property type="protein sequence ID" value="KAJ1680078.1"/>
    <property type="molecule type" value="Genomic_DNA"/>
</dbReference>
<organism evidence="1 2">
    <name type="scientific">Spiromyces aspiralis</name>
    <dbReference type="NCBI Taxonomy" id="68401"/>
    <lineage>
        <taxon>Eukaryota</taxon>
        <taxon>Fungi</taxon>
        <taxon>Fungi incertae sedis</taxon>
        <taxon>Zoopagomycota</taxon>
        <taxon>Kickxellomycotina</taxon>
        <taxon>Kickxellomycetes</taxon>
        <taxon>Kickxellales</taxon>
        <taxon>Kickxellaceae</taxon>
        <taxon>Spiromyces</taxon>
    </lineage>
</organism>
<sequence length="119" mass="13005">MVTWLNRSVLKTSPVLLLAYGETTMTRHHGHHGPKGMSRSHSYQEHVEPHPYEELAANFDRIPEDPSQWDFLKRQSGNQGNQEASAQSAGSGRGPTGRAAKTSGAAANKPSGKSRSRNK</sequence>
<comment type="caution">
    <text evidence="1">The sequence shown here is derived from an EMBL/GenBank/DDBJ whole genome shotgun (WGS) entry which is preliminary data.</text>
</comment>
<name>A0ACC1HY70_9FUNG</name>
<evidence type="ECO:0000313" key="2">
    <source>
        <dbReference type="Proteomes" id="UP001145114"/>
    </source>
</evidence>
<gene>
    <name evidence="1" type="ORF">EV182_000730</name>
</gene>
<reference evidence="1" key="1">
    <citation type="submission" date="2022-06" db="EMBL/GenBank/DDBJ databases">
        <title>Phylogenomic reconstructions and comparative analyses of Kickxellomycotina fungi.</title>
        <authorList>
            <person name="Reynolds N.K."/>
            <person name="Stajich J.E."/>
            <person name="Barry K."/>
            <person name="Grigoriev I.V."/>
            <person name="Crous P."/>
            <person name="Smith M.E."/>
        </authorList>
    </citation>
    <scope>NUCLEOTIDE SEQUENCE</scope>
    <source>
        <strain evidence="1">RSA 2271</strain>
    </source>
</reference>
<dbReference type="Proteomes" id="UP001145114">
    <property type="component" value="Unassembled WGS sequence"/>
</dbReference>
<accession>A0ACC1HY70</accession>
<protein>
    <submittedName>
        <fullName evidence="1">Uncharacterized protein</fullName>
    </submittedName>
</protein>
<evidence type="ECO:0000313" key="1">
    <source>
        <dbReference type="EMBL" id="KAJ1680078.1"/>
    </source>
</evidence>
<keyword evidence="2" id="KW-1185">Reference proteome</keyword>
<proteinExistence type="predicted"/>